<dbReference type="EMBL" id="JBHFFA010000006">
    <property type="protein sequence ID" value="KAL2623121.1"/>
    <property type="molecule type" value="Genomic_DNA"/>
</dbReference>
<proteinExistence type="predicted"/>
<protein>
    <submittedName>
        <fullName evidence="1">Uncharacterized protein</fullName>
    </submittedName>
</protein>
<organism evidence="1 2">
    <name type="scientific">Riccia fluitans</name>
    <dbReference type="NCBI Taxonomy" id="41844"/>
    <lineage>
        <taxon>Eukaryota</taxon>
        <taxon>Viridiplantae</taxon>
        <taxon>Streptophyta</taxon>
        <taxon>Embryophyta</taxon>
        <taxon>Marchantiophyta</taxon>
        <taxon>Marchantiopsida</taxon>
        <taxon>Marchantiidae</taxon>
        <taxon>Marchantiales</taxon>
        <taxon>Ricciaceae</taxon>
        <taxon>Riccia</taxon>
    </lineage>
</organism>
<keyword evidence="2" id="KW-1185">Reference proteome</keyword>
<evidence type="ECO:0000313" key="1">
    <source>
        <dbReference type="EMBL" id="KAL2623121.1"/>
    </source>
</evidence>
<reference evidence="1 2" key="1">
    <citation type="submission" date="2024-09" db="EMBL/GenBank/DDBJ databases">
        <title>Chromosome-scale assembly of Riccia fluitans.</title>
        <authorList>
            <person name="Paukszto L."/>
            <person name="Sawicki J."/>
            <person name="Karawczyk K."/>
            <person name="Piernik-Szablinska J."/>
            <person name="Szczecinska M."/>
            <person name="Mazdziarz M."/>
        </authorList>
    </citation>
    <scope>NUCLEOTIDE SEQUENCE [LARGE SCALE GENOMIC DNA]</scope>
    <source>
        <strain evidence="1">Rf_01</strain>
        <tissue evidence="1">Aerial parts of the thallus</tissue>
    </source>
</reference>
<sequence>MDRQFFSFIVVEPASAVHNNLKKTWRLEVKETDTSRAIRAWIRTQLDNGEFGAETTTGSWYANNKE</sequence>
<name>A0ABD1Y8P2_9MARC</name>
<comment type="caution">
    <text evidence="1">The sequence shown here is derived from an EMBL/GenBank/DDBJ whole genome shotgun (WGS) entry which is preliminary data.</text>
</comment>
<dbReference type="AlphaFoldDB" id="A0ABD1Y8P2"/>
<gene>
    <name evidence="1" type="ORF">R1flu_003326</name>
</gene>
<accession>A0ABD1Y8P2</accession>
<dbReference type="Proteomes" id="UP001605036">
    <property type="component" value="Unassembled WGS sequence"/>
</dbReference>
<evidence type="ECO:0000313" key="2">
    <source>
        <dbReference type="Proteomes" id="UP001605036"/>
    </source>
</evidence>